<evidence type="ECO:0000313" key="3">
    <source>
        <dbReference type="Proteomes" id="UP000823775"/>
    </source>
</evidence>
<name>A0ABS8UTI1_DATST</name>
<organism evidence="2 3">
    <name type="scientific">Datura stramonium</name>
    <name type="common">Jimsonweed</name>
    <name type="synonym">Common thornapple</name>
    <dbReference type="NCBI Taxonomy" id="4076"/>
    <lineage>
        <taxon>Eukaryota</taxon>
        <taxon>Viridiplantae</taxon>
        <taxon>Streptophyta</taxon>
        <taxon>Embryophyta</taxon>
        <taxon>Tracheophyta</taxon>
        <taxon>Spermatophyta</taxon>
        <taxon>Magnoliopsida</taxon>
        <taxon>eudicotyledons</taxon>
        <taxon>Gunneridae</taxon>
        <taxon>Pentapetalae</taxon>
        <taxon>asterids</taxon>
        <taxon>lamiids</taxon>
        <taxon>Solanales</taxon>
        <taxon>Solanaceae</taxon>
        <taxon>Solanoideae</taxon>
        <taxon>Datureae</taxon>
        <taxon>Datura</taxon>
    </lineage>
</organism>
<protein>
    <submittedName>
        <fullName evidence="2">Uncharacterized protein</fullName>
    </submittedName>
</protein>
<gene>
    <name evidence="2" type="ORF">HAX54_021016</name>
</gene>
<comment type="caution">
    <text evidence="2">The sequence shown here is derived from an EMBL/GenBank/DDBJ whole genome shotgun (WGS) entry which is preliminary data.</text>
</comment>
<proteinExistence type="predicted"/>
<dbReference type="Proteomes" id="UP000823775">
    <property type="component" value="Unassembled WGS sequence"/>
</dbReference>
<accession>A0ABS8UTI1</accession>
<evidence type="ECO:0000313" key="2">
    <source>
        <dbReference type="EMBL" id="MCD9637617.1"/>
    </source>
</evidence>
<evidence type="ECO:0000256" key="1">
    <source>
        <dbReference type="SAM" id="MobiDB-lite"/>
    </source>
</evidence>
<dbReference type="EMBL" id="JACEIK010002520">
    <property type="protein sequence ID" value="MCD9637617.1"/>
    <property type="molecule type" value="Genomic_DNA"/>
</dbReference>
<sequence length="185" mass="21515">MFLNYIPLVQKEGKPVVKLEETDYKSVEEHWSTELIFYVLGDNRYEATMANYVGSIRLYMNAFLNFAPIVWDLDTTEECWNDEGNEPTKEEEFKEVPRRKRRTRKKQAWRIKAQETLQQDAMDKQSREEKINDDAEAEPGQVLAGSILQGLCLHTSNSFALLTVSNEVDLKCMDPGPMIIFTWNI</sequence>
<keyword evidence="3" id="KW-1185">Reference proteome</keyword>
<reference evidence="2 3" key="1">
    <citation type="journal article" date="2021" name="BMC Genomics">
        <title>Datura genome reveals duplications of psychoactive alkaloid biosynthetic genes and high mutation rate following tissue culture.</title>
        <authorList>
            <person name="Rajewski A."/>
            <person name="Carter-House D."/>
            <person name="Stajich J."/>
            <person name="Litt A."/>
        </authorList>
    </citation>
    <scope>NUCLEOTIDE SEQUENCE [LARGE SCALE GENOMIC DNA]</scope>
    <source>
        <strain evidence="2">AR-01</strain>
    </source>
</reference>
<feature type="region of interest" description="Disordered" evidence="1">
    <location>
        <begin position="115"/>
        <end position="138"/>
    </location>
</feature>
<feature type="compositionally biased region" description="Basic and acidic residues" evidence="1">
    <location>
        <begin position="121"/>
        <end position="133"/>
    </location>
</feature>